<dbReference type="PANTHER" id="PTHR36438:SF1">
    <property type="entry name" value="IRON-SULFUR CLUSTER REPAIR PROTEIN YTFE"/>
    <property type="match status" value="1"/>
</dbReference>
<dbReference type="InterPro" id="IPR018720">
    <property type="entry name" value="DUF2249"/>
</dbReference>
<dbReference type="PANTHER" id="PTHR36438">
    <property type="entry name" value="IRON-SULFUR CLUSTER REPAIR PROTEIN YTFE"/>
    <property type="match status" value="1"/>
</dbReference>
<evidence type="ECO:0000313" key="8">
    <source>
        <dbReference type="Proteomes" id="UP000199537"/>
    </source>
</evidence>
<dbReference type="EMBL" id="FPCJ01000001">
    <property type="protein sequence ID" value="SFV27628.1"/>
    <property type="molecule type" value="Genomic_DNA"/>
</dbReference>
<proteinExistence type="predicted"/>
<organism evidence="7 8">
    <name type="scientific">Thermoflavifilum thermophilum</name>
    <dbReference type="NCBI Taxonomy" id="1393122"/>
    <lineage>
        <taxon>Bacteria</taxon>
        <taxon>Pseudomonadati</taxon>
        <taxon>Bacteroidota</taxon>
        <taxon>Chitinophagia</taxon>
        <taxon>Chitinophagales</taxon>
        <taxon>Chitinophagaceae</taxon>
        <taxon>Thermoflavifilum</taxon>
    </lineage>
</organism>
<dbReference type="Pfam" id="PF01814">
    <property type="entry name" value="Hemerythrin"/>
    <property type="match status" value="1"/>
</dbReference>
<gene>
    <name evidence="7" type="ORF">SAMN05660895_0153</name>
</gene>
<evidence type="ECO:0000259" key="5">
    <source>
        <dbReference type="Pfam" id="PF01814"/>
    </source>
</evidence>
<sequence>MAHTHQLDVTQIPPKLKHPTIFQHFDELKEGDSFSILNDHDPKPLYYQLLAERGDTFTWEYKQQGPQWWEVEIGKKKLHEPQTVGAIAASDQRKANVFLKLGIDFCCHGSKTLDEACRDAGLQIEEVSKALAEAERLPEDRLHHFDEWELDFLCDYIVNVHHKYVSNTAPMLRELSEKVAQRHGASHPELLPIAQHVAALTSEMLSHQIKEERILFPFIKEMVKCARENRSFQHPPFGTIENPVNMMMMDHDEAAKLMKAIHDTSGGYQVPEDGCESYRLLYQKLDEFEKDLYQHIHLENNILFPKAIEMEKQKNVVAG</sequence>
<dbReference type="AlphaFoldDB" id="A0A1I7MZ39"/>
<accession>A0A1I7MZ39</accession>
<dbReference type="STRING" id="1393122.SAMN05660895_0153"/>
<keyword evidence="3" id="KW-0479">Metal-binding</keyword>
<keyword evidence="4" id="KW-0408">Iron</keyword>
<name>A0A1I7MZ39_9BACT</name>
<dbReference type="InterPro" id="IPR012312">
    <property type="entry name" value="Hemerythrin-like"/>
</dbReference>
<dbReference type="Pfam" id="PF10006">
    <property type="entry name" value="DUF2249"/>
    <property type="match status" value="1"/>
</dbReference>
<dbReference type="Pfam" id="PF04405">
    <property type="entry name" value="ScdA_N"/>
    <property type="match status" value="1"/>
</dbReference>
<evidence type="ECO:0000259" key="6">
    <source>
        <dbReference type="Pfam" id="PF10006"/>
    </source>
</evidence>
<dbReference type="GO" id="GO:0046872">
    <property type="term" value="F:metal ion binding"/>
    <property type="evidence" value="ECO:0007669"/>
    <property type="project" value="UniProtKB-KW"/>
</dbReference>
<evidence type="ECO:0000256" key="1">
    <source>
        <dbReference type="ARBA" id="ARBA00004496"/>
    </source>
</evidence>
<keyword evidence="8" id="KW-1185">Reference proteome</keyword>
<evidence type="ECO:0000256" key="4">
    <source>
        <dbReference type="ARBA" id="ARBA00023004"/>
    </source>
</evidence>
<dbReference type="NCBIfam" id="TIGR03652">
    <property type="entry name" value="FeS_repair_RIC"/>
    <property type="match status" value="1"/>
</dbReference>
<evidence type="ECO:0000256" key="3">
    <source>
        <dbReference type="ARBA" id="ARBA00022723"/>
    </source>
</evidence>
<evidence type="ECO:0000256" key="2">
    <source>
        <dbReference type="ARBA" id="ARBA00022490"/>
    </source>
</evidence>
<dbReference type="Gene3D" id="1.20.120.520">
    <property type="entry name" value="nmb1532 protein domain like"/>
    <property type="match status" value="1"/>
</dbReference>
<feature type="domain" description="Hemerythrin-like" evidence="5">
    <location>
        <begin position="158"/>
        <end position="307"/>
    </location>
</feature>
<dbReference type="RefSeq" id="WP_092460847.1">
    <property type="nucleotide sequence ID" value="NZ_FPCJ01000001.1"/>
</dbReference>
<protein>
    <submittedName>
        <fullName evidence="7">Regulator of cell morphogenesis and NO signaling</fullName>
    </submittedName>
</protein>
<feature type="domain" description="DUF2249" evidence="6">
    <location>
        <begin position="7"/>
        <end position="75"/>
    </location>
</feature>
<dbReference type="InterPro" id="IPR019903">
    <property type="entry name" value="RIC_family"/>
</dbReference>
<reference evidence="8" key="1">
    <citation type="submission" date="2016-10" db="EMBL/GenBank/DDBJ databases">
        <authorList>
            <person name="Varghese N."/>
            <person name="Submissions S."/>
        </authorList>
    </citation>
    <scope>NUCLEOTIDE SEQUENCE [LARGE SCALE GENOMIC DNA]</scope>
    <source>
        <strain evidence="8">DSM 14807</strain>
    </source>
</reference>
<dbReference type="Proteomes" id="UP000199537">
    <property type="component" value="Unassembled WGS sequence"/>
</dbReference>
<dbReference type="GO" id="GO:0005737">
    <property type="term" value="C:cytoplasm"/>
    <property type="evidence" value="ECO:0007669"/>
    <property type="project" value="UniProtKB-SubCell"/>
</dbReference>
<dbReference type="OrthoDB" id="9797132at2"/>
<evidence type="ECO:0000313" key="7">
    <source>
        <dbReference type="EMBL" id="SFV27628.1"/>
    </source>
</evidence>
<keyword evidence="2" id="KW-0963">Cytoplasm</keyword>
<comment type="subcellular location">
    <subcellularLocation>
        <location evidence="1">Cytoplasm</location>
    </subcellularLocation>
</comment>